<dbReference type="EMBL" id="WTPW01000840">
    <property type="protein sequence ID" value="KAF0475790.1"/>
    <property type="molecule type" value="Genomic_DNA"/>
</dbReference>
<dbReference type="Proteomes" id="UP000439903">
    <property type="component" value="Unassembled WGS sequence"/>
</dbReference>
<organism evidence="1 2">
    <name type="scientific">Gigaspora margarita</name>
    <dbReference type="NCBI Taxonomy" id="4874"/>
    <lineage>
        <taxon>Eukaryota</taxon>
        <taxon>Fungi</taxon>
        <taxon>Fungi incertae sedis</taxon>
        <taxon>Mucoromycota</taxon>
        <taxon>Glomeromycotina</taxon>
        <taxon>Glomeromycetes</taxon>
        <taxon>Diversisporales</taxon>
        <taxon>Gigasporaceae</taxon>
        <taxon>Gigaspora</taxon>
    </lineage>
</organism>
<evidence type="ECO:0000313" key="2">
    <source>
        <dbReference type="Proteomes" id="UP000439903"/>
    </source>
</evidence>
<comment type="caution">
    <text evidence="1">The sequence shown here is derived from an EMBL/GenBank/DDBJ whole genome shotgun (WGS) entry which is preliminary data.</text>
</comment>
<evidence type="ECO:0000313" key="1">
    <source>
        <dbReference type="EMBL" id="KAF0475790.1"/>
    </source>
</evidence>
<keyword evidence="2" id="KW-1185">Reference proteome</keyword>
<name>A0A8H3XK07_GIGMA</name>
<gene>
    <name evidence="1" type="ORF">F8M41_024542</name>
</gene>
<protein>
    <submittedName>
        <fullName evidence="1">Uncharacterized protein</fullName>
    </submittedName>
</protein>
<reference evidence="1 2" key="1">
    <citation type="journal article" date="2019" name="Environ. Microbiol.">
        <title>At the nexus of three kingdoms: the genome of the mycorrhizal fungus Gigaspora margarita provides insights into plant, endobacterial and fungal interactions.</title>
        <authorList>
            <person name="Venice F."/>
            <person name="Ghignone S."/>
            <person name="Salvioli di Fossalunga A."/>
            <person name="Amselem J."/>
            <person name="Novero M."/>
            <person name="Xianan X."/>
            <person name="Sedzielewska Toro K."/>
            <person name="Morin E."/>
            <person name="Lipzen A."/>
            <person name="Grigoriev I.V."/>
            <person name="Henrissat B."/>
            <person name="Martin F.M."/>
            <person name="Bonfante P."/>
        </authorList>
    </citation>
    <scope>NUCLEOTIDE SEQUENCE [LARGE SCALE GENOMIC DNA]</scope>
    <source>
        <strain evidence="1 2">BEG34</strain>
    </source>
</reference>
<dbReference type="AlphaFoldDB" id="A0A8H3XK07"/>
<sequence>MPFMAARRRLTNDGVFDCAVYDVEDVPILYTTWEPDPVGPDGTVMSFYVSQTLTEPSTVSTKLFFAFNDPSSGLLIGYTVHPVDENITVIQDTFNVIIPKKIPSTYAVTVMVKDVNAVKHCVSFLRAIRVQDKY</sequence>
<proteinExistence type="predicted"/>
<accession>A0A8H3XK07</accession>